<evidence type="ECO:0000256" key="2">
    <source>
        <dbReference type="SAM" id="MobiDB-lite"/>
    </source>
</evidence>
<dbReference type="eggNOG" id="KOG3965">
    <property type="taxonomic scope" value="Eukaryota"/>
</dbReference>
<dbReference type="InParanoid" id="B3MAL2"/>
<reference evidence="4 5" key="1">
    <citation type="journal article" date="2007" name="Nature">
        <title>Evolution of genes and genomes on the Drosophila phylogeny.</title>
        <authorList>
            <consortium name="Drosophila 12 Genomes Consortium"/>
            <person name="Clark A.G."/>
            <person name="Eisen M.B."/>
            <person name="Smith D.R."/>
            <person name="Bergman C.M."/>
            <person name="Oliver B."/>
            <person name="Markow T.A."/>
            <person name="Kaufman T.C."/>
            <person name="Kellis M."/>
            <person name="Gelbart W."/>
            <person name="Iyer V.N."/>
            <person name="Pollard D.A."/>
            <person name="Sackton T.B."/>
            <person name="Larracuente A.M."/>
            <person name="Singh N.D."/>
            <person name="Abad J.P."/>
            <person name="Abt D.N."/>
            <person name="Adryan B."/>
            <person name="Aguade M."/>
            <person name="Akashi H."/>
            <person name="Anderson W.W."/>
            <person name="Aquadro C.F."/>
            <person name="Ardell D.H."/>
            <person name="Arguello R."/>
            <person name="Artieri C.G."/>
            <person name="Barbash D.A."/>
            <person name="Barker D."/>
            <person name="Barsanti P."/>
            <person name="Batterham P."/>
            <person name="Batzoglou S."/>
            <person name="Begun D."/>
            <person name="Bhutkar A."/>
            <person name="Blanco E."/>
            <person name="Bosak S.A."/>
            <person name="Bradley R.K."/>
            <person name="Brand A.D."/>
            <person name="Brent M.R."/>
            <person name="Brooks A.N."/>
            <person name="Brown R.H."/>
            <person name="Butlin R.K."/>
            <person name="Caggese C."/>
            <person name="Calvi B.R."/>
            <person name="Bernardo de Carvalho A."/>
            <person name="Caspi A."/>
            <person name="Castrezana S."/>
            <person name="Celniker S.E."/>
            <person name="Chang J.L."/>
            <person name="Chapple C."/>
            <person name="Chatterji S."/>
            <person name="Chinwalla A."/>
            <person name="Civetta A."/>
            <person name="Clifton S.W."/>
            <person name="Comeron J.M."/>
            <person name="Costello J.C."/>
            <person name="Coyne J.A."/>
            <person name="Daub J."/>
            <person name="David R.G."/>
            <person name="Delcher A.L."/>
            <person name="Delehaunty K."/>
            <person name="Do C.B."/>
            <person name="Ebling H."/>
            <person name="Edwards K."/>
            <person name="Eickbush T."/>
            <person name="Evans J.D."/>
            <person name="Filipski A."/>
            <person name="Findeiss S."/>
            <person name="Freyhult E."/>
            <person name="Fulton L."/>
            <person name="Fulton R."/>
            <person name="Garcia A.C."/>
            <person name="Gardiner A."/>
            <person name="Garfield D.A."/>
            <person name="Garvin B.E."/>
            <person name="Gibson G."/>
            <person name="Gilbert D."/>
            <person name="Gnerre S."/>
            <person name="Godfrey J."/>
            <person name="Good R."/>
            <person name="Gotea V."/>
            <person name="Gravely B."/>
            <person name="Greenberg A.J."/>
            <person name="Griffiths-Jones S."/>
            <person name="Gross S."/>
            <person name="Guigo R."/>
            <person name="Gustafson E.A."/>
            <person name="Haerty W."/>
            <person name="Hahn M.W."/>
            <person name="Halligan D.L."/>
            <person name="Halpern A.L."/>
            <person name="Halter G.M."/>
            <person name="Han M.V."/>
            <person name="Heger A."/>
            <person name="Hillier L."/>
            <person name="Hinrichs A.S."/>
            <person name="Holmes I."/>
            <person name="Hoskins R.A."/>
            <person name="Hubisz M.J."/>
            <person name="Hultmark D."/>
            <person name="Huntley M.A."/>
            <person name="Jaffe D.B."/>
            <person name="Jagadeeshan S."/>
            <person name="Jeck W.R."/>
            <person name="Johnson J."/>
            <person name="Jones C.D."/>
            <person name="Jordan W.C."/>
            <person name="Karpen G.H."/>
            <person name="Kataoka E."/>
            <person name="Keightley P.D."/>
            <person name="Kheradpour P."/>
            <person name="Kirkness E.F."/>
            <person name="Koerich L.B."/>
            <person name="Kristiansen K."/>
            <person name="Kudrna D."/>
            <person name="Kulathinal R.J."/>
            <person name="Kumar S."/>
            <person name="Kwok R."/>
            <person name="Lander E."/>
            <person name="Langley C.H."/>
            <person name="Lapoint R."/>
            <person name="Lazzaro B.P."/>
            <person name="Lee S.J."/>
            <person name="Levesque L."/>
            <person name="Li R."/>
            <person name="Lin C.F."/>
            <person name="Lin M.F."/>
            <person name="Lindblad-Toh K."/>
            <person name="Llopart A."/>
            <person name="Long M."/>
            <person name="Low L."/>
            <person name="Lozovsky E."/>
            <person name="Lu J."/>
            <person name="Luo M."/>
            <person name="Machado C.A."/>
            <person name="Makalowski W."/>
            <person name="Marzo M."/>
            <person name="Matsuda M."/>
            <person name="Matzkin L."/>
            <person name="McAllister B."/>
            <person name="McBride C.S."/>
            <person name="McKernan B."/>
            <person name="McKernan K."/>
            <person name="Mendez-Lago M."/>
            <person name="Minx P."/>
            <person name="Mollenhauer M.U."/>
            <person name="Montooth K."/>
            <person name="Mount S.M."/>
            <person name="Mu X."/>
            <person name="Myers E."/>
            <person name="Negre B."/>
            <person name="Newfeld S."/>
            <person name="Nielsen R."/>
            <person name="Noor M.A."/>
            <person name="O'Grady P."/>
            <person name="Pachter L."/>
            <person name="Papaceit M."/>
            <person name="Parisi M.J."/>
            <person name="Parisi M."/>
            <person name="Parts L."/>
            <person name="Pedersen J.S."/>
            <person name="Pesole G."/>
            <person name="Phillippy A.M."/>
            <person name="Ponting C.P."/>
            <person name="Pop M."/>
            <person name="Porcelli D."/>
            <person name="Powell J.R."/>
            <person name="Prohaska S."/>
            <person name="Pruitt K."/>
            <person name="Puig M."/>
            <person name="Quesneville H."/>
            <person name="Ram K.R."/>
            <person name="Rand D."/>
            <person name="Rasmussen M.D."/>
            <person name="Reed L.K."/>
            <person name="Reenan R."/>
            <person name="Reily A."/>
            <person name="Remington K.A."/>
            <person name="Rieger T.T."/>
            <person name="Ritchie M.G."/>
            <person name="Robin C."/>
            <person name="Rogers Y.H."/>
            <person name="Rohde C."/>
            <person name="Rozas J."/>
            <person name="Rubenfield M.J."/>
            <person name="Ruiz A."/>
            <person name="Russo S."/>
            <person name="Salzberg S.L."/>
            <person name="Sanchez-Gracia A."/>
            <person name="Saranga D.J."/>
            <person name="Sato H."/>
            <person name="Schaeffer S.W."/>
            <person name="Schatz M.C."/>
            <person name="Schlenke T."/>
            <person name="Schwartz R."/>
            <person name="Segarra C."/>
            <person name="Singh R.S."/>
            <person name="Sirot L."/>
            <person name="Sirota M."/>
            <person name="Sisneros N.B."/>
            <person name="Smith C.D."/>
            <person name="Smith T.F."/>
            <person name="Spieth J."/>
            <person name="Stage D.E."/>
            <person name="Stark A."/>
            <person name="Stephan W."/>
            <person name="Strausberg R.L."/>
            <person name="Strempel S."/>
            <person name="Sturgill D."/>
            <person name="Sutton G."/>
            <person name="Sutton G.G."/>
            <person name="Tao W."/>
            <person name="Teichmann S."/>
            <person name="Tobari Y.N."/>
            <person name="Tomimura Y."/>
            <person name="Tsolas J.M."/>
            <person name="Valente V.L."/>
            <person name="Venter E."/>
            <person name="Venter J.C."/>
            <person name="Vicario S."/>
            <person name="Vieira F.G."/>
            <person name="Vilella A.J."/>
            <person name="Villasante A."/>
            <person name="Walenz B."/>
            <person name="Wang J."/>
            <person name="Wasserman M."/>
            <person name="Watts T."/>
            <person name="Wilson D."/>
            <person name="Wilson R.K."/>
            <person name="Wing R.A."/>
            <person name="Wolfner M.F."/>
            <person name="Wong A."/>
            <person name="Wong G.K."/>
            <person name="Wu C.I."/>
            <person name="Wu G."/>
            <person name="Yamamoto D."/>
            <person name="Yang H.P."/>
            <person name="Yang S.P."/>
            <person name="Yorke J.A."/>
            <person name="Yoshida K."/>
            <person name="Zdobnov E."/>
            <person name="Zhang P."/>
            <person name="Zhang Y."/>
            <person name="Zimin A.V."/>
            <person name="Baldwin J."/>
            <person name="Abdouelleil A."/>
            <person name="Abdulkadir J."/>
            <person name="Abebe A."/>
            <person name="Abera B."/>
            <person name="Abreu J."/>
            <person name="Acer S.C."/>
            <person name="Aftuck L."/>
            <person name="Alexander A."/>
            <person name="An P."/>
            <person name="Anderson E."/>
            <person name="Anderson S."/>
            <person name="Arachi H."/>
            <person name="Azer M."/>
            <person name="Bachantsang P."/>
            <person name="Barry A."/>
            <person name="Bayul T."/>
            <person name="Berlin A."/>
            <person name="Bessette D."/>
            <person name="Bloom T."/>
            <person name="Blye J."/>
            <person name="Boguslavskiy L."/>
            <person name="Bonnet C."/>
            <person name="Boukhgalter B."/>
            <person name="Bourzgui I."/>
            <person name="Brown A."/>
            <person name="Cahill P."/>
            <person name="Channer S."/>
            <person name="Cheshatsang Y."/>
            <person name="Chuda L."/>
            <person name="Citroen M."/>
            <person name="Collymore A."/>
            <person name="Cooke P."/>
            <person name="Costello M."/>
            <person name="D'Aco K."/>
            <person name="Daza R."/>
            <person name="De Haan G."/>
            <person name="DeGray S."/>
            <person name="DeMaso C."/>
            <person name="Dhargay N."/>
            <person name="Dooley K."/>
            <person name="Dooley E."/>
            <person name="Doricent M."/>
            <person name="Dorje P."/>
            <person name="Dorjee K."/>
            <person name="Dupes A."/>
            <person name="Elong R."/>
            <person name="Falk J."/>
            <person name="Farina A."/>
            <person name="Faro S."/>
            <person name="Ferguson D."/>
            <person name="Fisher S."/>
            <person name="Foley C.D."/>
            <person name="Franke A."/>
            <person name="Friedrich D."/>
            <person name="Gadbois L."/>
            <person name="Gearin G."/>
            <person name="Gearin C.R."/>
            <person name="Giannoukos G."/>
            <person name="Goode T."/>
            <person name="Graham J."/>
            <person name="Grandbois E."/>
            <person name="Grewal S."/>
            <person name="Gyaltsen K."/>
            <person name="Hafez N."/>
            <person name="Hagos B."/>
            <person name="Hall J."/>
            <person name="Henson C."/>
            <person name="Hollinger A."/>
            <person name="Honan T."/>
            <person name="Huard M.D."/>
            <person name="Hughes L."/>
            <person name="Hurhula B."/>
            <person name="Husby M.E."/>
            <person name="Kamat A."/>
            <person name="Kanga B."/>
            <person name="Kashin S."/>
            <person name="Khazanovich D."/>
            <person name="Kisner P."/>
            <person name="Lance K."/>
            <person name="Lara M."/>
            <person name="Lee W."/>
            <person name="Lennon N."/>
            <person name="Letendre F."/>
            <person name="LeVine R."/>
            <person name="Lipovsky A."/>
            <person name="Liu X."/>
            <person name="Liu J."/>
            <person name="Liu S."/>
            <person name="Lokyitsang T."/>
            <person name="Lokyitsang Y."/>
            <person name="Lubonja R."/>
            <person name="Lui A."/>
            <person name="MacDonald P."/>
            <person name="Magnisalis V."/>
            <person name="Maru K."/>
            <person name="Matthews C."/>
            <person name="McCusker W."/>
            <person name="McDonough S."/>
            <person name="Mehta T."/>
            <person name="Meldrim J."/>
            <person name="Meneus L."/>
            <person name="Mihai O."/>
            <person name="Mihalev A."/>
            <person name="Mihova T."/>
            <person name="Mittelman R."/>
            <person name="Mlenga V."/>
            <person name="Montmayeur A."/>
            <person name="Mulrain L."/>
            <person name="Navidi A."/>
            <person name="Naylor J."/>
            <person name="Negash T."/>
            <person name="Nguyen T."/>
            <person name="Nguyen N."/>
            <person name="Nicol R."/>
            <person name="Norbu C."/>
            <person name="Norbu N."/>
            <person name="Novod N."/>
            <person name="O'Neill B."/>
            <person name="Osman S."/>
            <person name="Markiewicz E."/>
            <person name="Oyono O.L."/>
            <person name="Patti C."/>
            <person name="Phunkhang P."/>
            <person name="Pierre F."/>
            <person name="Priest M."/>
            <person name="Raghuraman S."/>
            <person name="Rege F."/>
            <person name="Reyes R."/>
            <person name="Rise C."/>
            <person name="Rogov P."/>
            <person name="Ross K."/>
            <person name="Ryan E."/>
            <person name="Settipalli S."/>
            <person name="Shea T."/>
            <person name="Sherpa N."/>
            <person name="Shi L."/>
            <person name="Shih D."/>
            <person name="Sparrow T."/>
            <person name="Spaulding J."/>
            <person name="Stalker J."/>
            <person name="Stange-Thomann N."/>
            <person name="Stavropoulos S."/>
            <person name="Stone C."/>
            <person name="Strader C."/>
            <person name="Tesfaye S."/>
            <person name="Thomson T."/>
            <person name="Thoulutsang Y."/>
            <person name="Thoulutsang D."/>
            <person name="Topham K."/>
            <person name="Topping I."/>
            <person name="Tsamla T."/>
            <person name="Vassiliev H."/>
            <person name="Vo A."/>
            <person name="Wangchuk T."/>
            <person name="Wangdi T."/>
            <person name="Weiand M."/>
            <person name="Wilkinson J."/>
            <person name="Wilson A."/>
            <person name="Yadav S."/>
            <person name="Young G."/>
            <person name="Yu Q."/>
            <person name="Zembek L."/>
            <person name="Zhong D."/>
            <person name="Zimmer A."/>
            <person name="Zwirko Z."/>
            <person name="Jaffe D.B."/>
            <person name="Alvarez P."/>
            <person name="Brockman W."/>
            <person name="Butler J."/>
            <person name="Chin C."/>
            <person name="Gnerre S."/>
            <person name="Grabherr M."/>
            <person name="Kleber M."/>
            <person name="Mauceli E."/>
            <person name="MacCallum I."/>
        </authorList>
    </citation>
    <scope>NUCLEOTIDE SEQUENCE [LARGE SCALE GENOMIC DNA]</scope>
    <source>
        <strain evidence="5">Tucson 14024-0371.13</strain>
    </source>
</reference>
<dbReference type="Pfam" id="PF05303">
    <property type="entry name" value="GSKIP_dom"/>
    <property type="match status" value="1"/>
</dbReference>
<comment type="similarity">
    <text evidence="1">Belongs to the GSKIP family.</text>
</comment>
<dbReference type="HOGENOM" id="CLU_143747_1_0_1"/>
<dbReference type="GO" id="GO:0005737">
    <property type="term" value="C:cytoplasm"/>
    <property type="evidence" value="ECO:0007669"/>
    <property type="project" value="TreeGrafter"/>
</dbReference>
<dbReference type="FunCoup" id="B3MAL2">
    <property type="interactions" value="410"/>
</dbReference>
<dbReference type="KEGG" id="dan:6506129"/>
<dbReference type="EMBL" id="CH902618">
    <property type="protein sequence ID" value="EDV41299.2"/>
    <property type="molecule type" value="Genomic_DNA"/>
</dbReference>
<dbReference type="Proteomes" id="UP000007801">
    <property type="component" value="Unassembled WGS sequence"/>
</dbReference>
<dbReference type="InterPro" id="IPR007967">
    <property type="entry name" value="GSKIP_dom"/>
</dbReference>
<accession>B3MAL2</accession>
<protein>
    <recommendedName>
        <fullName evidence="3">GSKIP domain-containing protein</fullName>
    </recommendedName>
</protein>
<sequence>MENRRHVAPVNWEKNHLEPDSLGRRAEAFHYGPLRPEKMGEPRESTESGDEQVFNCLDEANAIIQDVKAHVAEICVSSKLPSDATQIYLNIRTIESATCCVQVTSRGFKIVSSQYDTIDEDPRVSALLRNGGANQQEDEEEEIFETPYALLDKISPRYVESFGNQLCQQLRQLQQMRTEFHEEDEEEEEEE</sequence>
<dbReference type="GO" id="GO:0051018">
    <property type="term" value="F:protein kinase A binding"/>
    <property type="evidence" value="ECO:0007669"/>
    <property type="project" value="TreeGrafter"/>
</dbReference>
<dbReference type="Gene3D" id="3.30.2280.10">
    <property type="entry name" value="Hypothetical protein (hspc210)"/>
    <property type="match status" value="1"/>
</dbReference>
<dbReference type="OrthoDB" id="5804279at2759"/>
<dbReference type="GeneID" id="6506129"/>
<evidence type="ECO:0000256" key="1">
    <source>
        <dbReference type="ARBA" id="ARBA00009571"/>
    </source>
</evidence>
<dbReference type="AlphaFoldDB" id="B3MAL2"/>
<feature type="domain" description="GSKIP" evidence="3">
    <location>
        <begin position="58"/>
        <end position="173"/>
    </location>
</feature>
<keyword evidence="5" id="KW-1185">Reference proteome</keyword>
<evidence type="ECO:0000259" key="3">
    <source>
        <dbReference type="Pfam" id="PF05303"/>
    </source>
</evidence>
<dbReference type="PANTHER" id="PTHR12490">
    <property type="entry name" value="GSK3B-INTERACTING PROTEIN"/>
    <property type="match status" value="1"/>
</dbReference>
<feature type="compositionally biased region" description="Basic and acidic residues" evidence="2">
    <location>
        <begin position="35"/>
        <end position="46"/>
    </location>
</feature>
<dbReference type="InterPro" id="IPR037395">
    <property type="entry name" value="GSKIP"/>
</dbReference>
<dbReference type="SUPFAM" id="SSF103107">
    <property type="entry name" value="Hypothetical protein c14orf129, hspc210"/>
    <property type="match status" value="1"/>
</dbReference>
<dbReference type="GO" id="GO:0060828">
    <property type="term" value="P:regulation of canonical Wnt signaling pathway"/>
    <property type="evidence" value="ECO:0007669"/>
    <property type="project" value="InterPro"/>
</dbReference>
<evidence type="ECO:0000313" key="4">
    <source>
        <dbReference type="EMBL" id="EDV41299.2"/>
    </source>
</evidence>
<evidence type="ECO:0000313" key="5">
    <source>
        <dbReference type="Proteomes" id="UP000007801"/>
    </source>
</evidence>
<dbReference type="STRING" id="7217.B3MAL2"/>
<proteinExistence type="inferred from homology"/>
<dbReference type="InterPro" id="IPR023231">
    <property type="entry name" value="GSKIP_dom_sf"/>
</dbReference>
<organism evidence="4 5">
    <name type="scientific">Drosophila ananassae</name>
    <name type="common">Fruit fly</name>
    <dbReference type="NCBI Taxonomy" id="7217"/>
    <lineage>
        <taxon>Eukaryota</taxon>
        <taxon>Metazoa</taxon>
        <taxon>Ecdysozoa</taxon>
        <taxon>Arthropoda</taxon>
        <taxon>Hexapoda</taxon>
        <taxon>Insecta</taxon>
        <taxon>Pterygota</taxon>
        <taxon>Neoptera</taxon>
        <taxon>Endopterygota</taxon>
        <taxon>Diptera</taxon>
        <taxon>Brachycera</taxon>
        <taxon>Muscomorpha</taxon>
        <taxon>Ephydroidea</taxon>
        <taxon>Drosophilidae</taxon>
        <taxon>Drosophila</taxon>
        <taxon>Sophophora</taxon>
    </lineage>
</organism>
<feature type="region of interest" description="Disordered" evidence="2">
    <location>
        <begin position="23"/>
        <end position="48"/>
    </location>
</feature>
<dbReference type="GO" id="GO:0019207">
    <property type="term" value="F:kinase regulator activity"/>
    <property type="evidence" value="ECO:0007669"/>
    <property type="project" value="TreeGrafter"/>
</dbReference>
<gene>
    <name evidence="4" type="primary">Dana\GF23488</name>
    <name evidence="4" type="synonym">dana_GLEANR_8280</name>
    <name evidence="4" type="ORF">GF23488</name>
</gene>
<dbReference type="PANTHER" id="PTHR12490:SF4">
    <property type="entry name" value="GSK3B-INTERACTING PROTEIN"/>
    <property type="match status" value="1"/>
</dbReference>
<name>B3MAL2_DROAN</name>